<evidence type="ECO:0000313" key="5">
    <source>
        <dbReference type="Proteomes" id="UP001651158"/>
    </source>
</evidence>
<keyword evidence="2" id="KW-0472">Membrane</keyword>
<gene>
    <name evidence="4" type="ORF">TcWFU_000534</name>
</gene>
<dbReference type="EMBL" id="JAKROA010000002">
    <property type="protein sequence ID" value="KAL5109697.1"/>
    <property type="molecule type" value="Genomic_DNA"/>
</dbReference>
<keyword evidence="3" id="KW-1000">Mitochondrion outer membrane</keyword>
<accession>A0ABR4QJJ5</accession>
<dbReference type="InterPro" id="IPR023614">
    <property type="entry name" value="Porin_dom_sf"/>
</dbReference>
<organism evidence="4 5">
    <name type="scientific">Taenia crassiceps</name>
    <dbReference type="NCBI Taxonomy" id="6207"/>
    <lineage>
        <taxon>Eukaryota</taxon>
        <taxon>Metazoa</taxon>
        <taxon>Spiralia</taxon>
        <taxon>Lophotrochozoa</taxon>
        <taxon>Platyhelminthes</taxon>
        <taxon>Cestoda</taxon>
        <taxon>Eucestoda</taxon>
        <taxon>Cyclophyllidea</taxon>
        <taxon>Taeniidae</taxon>
        <taxon>Taenia</taxon>
    </lineage>
</organism>
<protein>
    <submittedName>
        <fullName evidence="4">Uncharacterized protein</fullName>
    </submittedName>
</protein>
<keyword evidence="2" id="KW-0812">Transmembrane</keyword>
<keyword evidence="5" id="KW-1185">Reference proteome</keyword>
<comment type="subcellular location">
    <subcellularLocation>
        <location evidence="1">Mitochondrion outer membrane</location>
    </subcellularLocation>
</comment>
<evidence type="ECO:0000256" key="2">
    <source>
        <dbReference type="ARBA" id="ARBA00022452"/>
    </source>
</evidence>
<dbReference type="Proteomes" id="UP001651158">
    <property type="component" value="Unassembled WGS sequence"/>
</dbReference>
<keyword evidence="2" id="KW-1134">Transmembrane beta strand</keyword>
<evidence type="ECO:0000256" key="3">
    <source>
        <dbReference type="ARBA" id="ARBA00022787"/>
    </source>
</evidence>
<keyword evidence="3" id="KW-0496">Mitochondrion</keyword>
<comment type="caution">
    <text evidence="4">The sequence shown here is derived from an EMBL/GenBank/DDBJ whole genome shotgun (WGS) entry which is preliminary data.</text>
</comment>
<evidence type="ECO:0000313" key="4">
    <source>
        <dbReference type="EMBL" id="KAL5109697.1"/>
    </source>
</evidence>
<proteinExistence type="predicted"/>
<evidence type="ECO:0000256" key="1">
    <source>
        <dbReference type="ARBA" id="ARBA00004294"/>
    </source>
</evidence>
<sequence>MFGWIGSFSNTKFGIASLYKVSEGTFIKGRIDENSHLALAYGFKPTPETQVIVALETSLDANRPTSGSGLTFEISN</sequence>
<dbReference type="Gene3D" id="2.40.160.10">
    <property type="entry name" value="Porin"/>
    <property type="match status" value="1"/>
</dbReference>
<name>A0ABR4QJJ5_9CEST</name>
<reference evidence="4 5" key="1">
    <citation type="journal article" date="2022" name="Front. Cell. Infect. Microbiol.">
        <title>The Genomes of Two Strains of Taenia crassiceps the Animal Model for the Study of Human Cysticercosis.</title>
        <authorList>
            <person name="Bobes R.J."/>
            <person name="Estrada K."/>
            <person name="Rios-Valencia D.G."/>
            <person name="Calderon-Gallegos A."/>
            <person name="de la Torre P."/>
            <person name="Carrero J.C."/>
            <person name="Sanchez-Flores A."/>
            <person name="Laclette J.P."/>
        </authorList>
    </citation>
    <scope>NUCLEOTIDE SEQUENCE [LARGE SCALE GENOMIC DNA]</scope>
    <source>
        <strain evidence="4">WFUcys</strain>
    </source>
</reference>